<evidence type="ECO:0000313" key="2">
    <source>
        <dbReference type="Proteomes" id="UP001063698"/>
    </source>
</evidence>
<evidence type="ECO:0000313" key="1">
    <source>
        <dbReference type="EMBL" id="UXD22261.1"/>
    </source>
</evidence>
<reference evidence="1" key="1">
    <citation type="submission" date="2013-11" db="EMBL/GenBank/DDBJ databases">
        <title>Comparative genomics of Ignicoccus.</title>
        <authorList>
            <person name="Podar M."/>
        </authorList>
    </citation>
    <scope>NUCLEOTIDE SEQUENCE</scope>
    <source>
        <strain evidence="1">DSM 13166</strain>
    </source>
</reference>
<gene>
    <name evidence="1" type="ORF">IPA_03000</name>
</gene>
<accession>A0A977PJZ0</accession>
<keyword evidence="2" id="KW-1185">Reference proteome</keyword>
<dbReference type="EMBL" id="CP006868">
    <property type="protein sequence ID" value="UXD22261.1"/>
    <property type="molecule type" value="Genomic_DNA"/>
</dbReference>
<protein>
    <submittedName>
        <fullName evidence="1">Uncharacterized protein</fullName>
    </submittedName>
</protein>
<proteinExistence type="predicted"/>
<dbReference type="AlphaFoldDB" id="A0A977PJZ0"/>
<dbReference type="KEGG" id="ipc:IPA_03000"/>
<name>A0A977PJZ0_9CREN</name>
<dbReference type="Proteomes" id="UP001063698">
    <property type="component" value="Chromosome"/>
</dbReference>
<organism evidence="1 2">
    <name type="scientific">Ignicoccus pacificus DSM 13166</name>
    <dbReference type="NCBI Taxonomy" id="940294"/>
    <lineage>
        <taxon>Archaea</taxon>
        <taxon>Thermoproteota</taxon>
        <taxon>Thermoprotei</taxon>
        <taxon>Desulfurococcales</taxon>
        <taxon>Desulfurococcaceae</taxon>
        <taxon>Ignicoccus</taxon>
    </lineage>
</organism>
<sequence length="251" mass="28580">MIELDEILEILENSLGLKVGVEDGKIRISDGKEEVLAEPGYTLPAIALFVEPRKAWSVIRILYGDKAQAKKAYDEYKELPYTTSGKVCWLHKALAKAVNQRVKGADKERVLTWLEDQVYRRWPNVCGEADSAPELTKLVTELNSLGVSASMNLDKSEVELKVRNYTLRLRRRSPQSLKLIKELRKLAKENHEIIPDLVKLMSDPASCLDLAKALKLREELKKYPMIRDKLLESATALAEKMIKRTKTFSED</sequence>